<evidence type="ECO:0000313" key="3">
    <source>
        <dbReference type="Proteomes" id="UP000318017"/>
    </source>
</evidence>
<dbReference type="SMART" id="SM00834">
    <property type="entry name" value="CxxC_CXXC_SSSS"/>
    <property type="match status" value="1"/>
</dbReference>
<reference evidence="2 3" key="1">
    <citation type="submission" date="2019-02" db="EMBL/GenBank/DDBJ databases">
        <title>Deep-cultivation of Planctomycetes and their phenomic and genomic characterization uncovers novel biology.</title>
        <authorList>
            <person name="Wiegand S."/>
            <person name="Jogler M."/>
            <person name="Boedeker C."/>
            <person name="Pinto D."/>
            <person name="Vollmers J."/>
            <person name="Rivas-Marin E."/>
            <person name="Kohn T."/>
            <person name="Peeters S.H."/>
            <person name="Heuer A."/>
            <person name="Rast P."/>
            <person name="Oberbeckmann S."/>
            <person name="Bunk B."/>
            <person name="Jeske O."/>
            <person name="Meyerdierks A."/>
            <person name="Storesund J.E."/>
            <person name="Kallscheuer N."/>
            <person name="Luecker S."/>
            <person name="Lage O.M."/>
            <person name="Pohl T."/>
            <person name="Merkel B.J."/>
            <person name="Hornburger P."/>
            <person name="Mueller R.-W."/>
            <person name="Bruemmer F."/>
            <person name="Labrenz M."/>
            <person name="Spormann A.M."/>
            <person name="Op den Camp H."/>
            <person name="Overmann J."/>
            <person name="Amann R."/>
            <person name="Jetten M.S.M."/>
            <person name="Mascher T."/>
            <person name="Medema M.H."/>
            <person name="Devos D.P."/>
            <person name="Kaster A.-K."/>
            <person name="Ovreas L."/>
            <person name="Rohde M."/>
            <person name="Galperin M.Y."/>
            <person name="Jogler C."/>
        </authorList>
    </citation>
    <scope>NUCLEOTIDE SEQUENCE [LARGE SCALE GENOMIC DNA]</scope>
    <source>
        <strain evidence="2 3">Q31a</strain>
    </source>
</reference>
<gene>
    <name evidence="2" type="ORF">Q31a_46900</name>
</gene>
<evidence type="ECO:0000259" key="1">
    <source>
        <dbReference type="SMART" id="SM00834"/>
    </source>
</evidence>
<name>A0A518GCK5_9BACT</name>
<sequence>MPLYEYHCEACNADSELLIRSASEKPACPQCNSTKLTKLLSVAAAPSMNGGSLPVCNTAPAPSGGTCGKPQCGSGCMFG</sequence>
<dbReference type="NCBIfam" id="TIGR02605">
    <property type="entry name" value="CxxC_CxxC_SSSS"/>
    <property type="match status" value="1"/>
</dbReference>
<feature type="domain" description="Putative regulatory protein FmdB zinc ribbon" evidence="1">
    <location>
        <begin position="1"/>
        <end position="41"/>
    </location>
</feature>
<accession>A0A518GCK5</accession>
<protein>
    <submittedName>
        <fullName evidence="2">Zinc ribbon domain protein</fullName>
    </submittedName>
</protein>
<dbReference type="InterPro" id="IPR013429">
    <property type="entry name" value="Regulatory_FmdB_Zinc_ribbon"/>
</dbReference>
<dbReference type="Pfam" id="PF09723">
    <property type="entry name" value="Zn_ribbon_8"/>
    <property type="match status" value="1"/>
</dbReference>
<dbReference type="OrthoDB" id="9813321at2"/>
<dbReference type="KEGG" id="ahel:Q31a_46900"/>
<dbReference type="Proteomes" id="UP000318017">
    <property type="component" value="Chromosome"/>
</dbReference>
<dbReference type="RefSeq" id="WP_145082371.1">
    <property type="nucleotide sequence ID" value="NZ_CP036298.1"/>
</dbReference>
<evidence type="ECO:0000313" key="2">
    <source>
        <dbReference type="EMBL" id="QDV26318.1"/>
    </source>
</evidence>
<keyword evidence="3" id="KW-1185">Reference proteome</keyword>
<proteinExistence type="predicted"/>
<organism evidence="2 3">
    <name type="scientific">Aureliella helgolandensis</name>
    <dbReference type="NCBI Taxonomy" id="2527968"/>
    <lineage>
        <taxon>Bacteria</taxon>
        <taxon>Pseudomonadati</taxon>
        <taxon>Planctomycetota</taxon>
        <taxon>Planctomycetia</taxon>
        <taxon>Pirellulales</taxon>
        <taxon>Pirellulaceae</taxon>
        <taxon>Aureliella</taxon>
    </lineage>
</organism>
<dbReference type="AlphaFoldDB" id="A0A518GCK5"/>
<dbReference type="EMBL" id="CP036298">
    <property type="protein sequence ID" value="QDV26318.1"/>
    <property type="molecule type" value="Genomic_DNA"/>
</dbReference>